<organism evidence="1">
    <name type="scientific">viral metagenome</name>
    <dbReference type="NCBI Taxonomy" id="1070528"/>
    <lineage>
        <taxon>unclassified sequences</taxon>
        <taxon>metagenomes</taxon>
        <taxon>organismal metagenomes</taxon>
    </lineage>
</organism>
<dbReference type="AlphaFoldDB" id="A0A6C0J1S4"/>
<name>A0A6C0J1S4_9ZZZZ</name>
<proteinExistence type="predicted"/>
<protein>
    <submittedName>
        <fullName evidence="1">Uncharacterized protein</fullName>
    </submittedName>
</protein>
<reference evidence="1" key="1">
    <citation type="journal article" date="2020" name="Nature">
        <title>Giant virus diversity and host interactions through global metagenomics.</title>
        <authorList>
            <person name="Schulz F."/>
            <person name="Roux S."/>
            <person name="Paez-Espino D."/>
            <person name="Jungbluth S."/>
            <person name="Walsh D.A."/>
            <person name="Denef V.J."/>
            <person name="McMahon K.D."/>
            <person name="Konstantinidis K.T."/>
            <person name="Eloe-Fadrosh E.A."/>
            <person name="Kyrpides N.C."/>
            <person name="Woyke T."/>
        </authorList>
    </citation>
    <scope>NUCLEOTIDE SEQUENCE</scope>
    <source>
        <strain evidence="1">GVMAG-M-3300025727-45</strain>
    </source>
</reference>
<accession>A0A6C0J1S4</accession>
<sequence length="122" mass="14315">MAEISTVYGENYFKESHDSRINHIAKIISSNISNYQFEQHLDMEVLWGNANQIDSSIIHVIVNSIMNNNPKLVVTHIQQGTEYMNMLPYFIQTDKVEYFRIIDTQRNKVLFFFITTKMSGVY</sequence>
<dbReference type="EMBL" id="MN740311">
    <property type="protein sequence ID" value="QHT99624.1"/>
    <property type="molecule type" value="Genomic_DNA"/>
</dbReference>
<evidence type="ECO:0000313" key="1">
    <source>
        <dbReference type="EMBL" id="QHT99624.1"/>
    </source>
</evidence>